<protein>
    <submittedName>
        <fullName evidence="1">Uncharacterized protein</fullName>
    </submittedName>
</protein>
<dbReference type="GeneID" id="303174104"/>
<organism evidence="1 2">
    <name type="scientific">Agrococcus casei LMG 22410</name>
    <dbReference type="NCBI Taxonomy" id="1255656"/>
    <lineage>
        <taxon>Bacteria</taxon>
        <taxon>Bacillati</taxon>
        <taxon>Actinomycetota</taxon>
        <taxon>Actinomycetes</taxon>
        <taxon>Micrococcales</taxon>
        <taxon>Microbacteriaceae</taxon>
        <taxon>Agrococcus</taxon>
    </lineage>
</organism>
<dbReference type="EMBL" id="FUHU01000046">
    <property type="protein sequence ID" value="SJM68908.1"/>
    <property type="molecule type" value="Genomic_DNA"/>
</dbReference>
<dbReference type="AlphaFoldDB" id="A0A1R4GL34"/>
<evidence type="ECO:0000313" key="2">
    <source>
        <dbReference type="Proteomes" id="UP000195787"/>
    </source>
</evidence>
<dbReference type="RefSeq" id="WP_086992949.1">
    <property type="nucleotide sequence ID" value="NZ_FUHU01000046.1"/>
</dbReference>
<sequence length="107" mass="12092">MVRKPVLDHGDSDIDDFWDGGGGDSQCDWQDSVCTETPTHNYVAFCDNPECPDRHTANLCARHYVVEMSRQIEHILQCPEYLESRSVDDRKQAVMAHVAAWGVIDGQ</sequence>
<accession>A0A1R4GL34</accession>
<proteinExistence type="predicted"/>
<reference evidence="1 2" key="1">
    <citation type="submission" date="2017-02" db="EMBL/GenBank/DDBJ databases">
        <authorList>
            <person name="Peterson S.W."/>
        </authorList>
    </citation>
    <scope>NUCLEOTIDE SEQUENCE [LARGE SCALE GENOMIC DNA]</scope>
    <source>
        <strain evidence="1 2">LMG 22410</strain>
    </source>
</reference>
<dbReference type="Proteomes" id="UP000195787">
    <property type="component" value="Unassembled WGS sequence"/>
</dbReference>
<keyword evidence="2" id="KW-1185">Reference proteome</keyword>
<name>A0A1R4GL34_9MICO</name>
<evidence type="ECO:0000313" key="1">
    <source>
        <dbReference type="EMBL" id="SJM68908.1"/>
    </source>
</evidence>
<dbReference type="OrthoDB" id="5148481at2"/>
<gene>
    <name evidence="1" type="ORF">CZ674_12875</name>
</gene>